<dbReference type="Pfam" id="PF04539">
    <property type="entry name" value="Sigma70_r3"/>
    <property type="match status" value="1"/>
</dbReference>
<evidence type="ECO:0000313" key="9">
    <source>
        <dbReference type="Proteomes" id="UP000324973"/>
    </source>
</evidence>
<feature type="region of interest" description="Sigma-70 factor domain-4" evidence="6">
    <location>
        <begin position="187"/>
        <end position="235"/>
    </location>
</feature>
<dbReference type="EMBL" id="VTFT01000001">
    <property type="protein sequence ID" value="TYT26323.1"/>
    <property type="molecule type" value="Genomic_DNA"/>
</dbReference>
<dbReference type="PANTHER" id="PTHR30385:SF7">
    <property type="entry name" value="RNA POLYMERASE SIGMA FACTOR FLIA"/>
    <property type="match status" value="1"/>
</dbReference>
<accession>A0A5D4XQT8</accession>
<dbReference type="GO" id="GO:0006352">
    <property type="term" value="P:DNA-templated transcription initiation"/>
    <property type="evidence" value="ECO:0007669"/>
    <property type="project" value="UniProtKB-UniRule"/>
</dbReference>
<dbReference type="NCBIfam" id="NF005413">
    <property type="entry name" value="PRK06986.1"/>
    <property type="match status" value="1"/>
</dbReference>
<comment type="subcellular location">
    <subcellularLocation>
        <location evidence="6">Cytoplasm</location>
    </subcellularLocation>
</comment>
<feature type="short sequence motif" description="Interaction with polymerase core subunit RpoC" evidence="6">
    <location>
        <begin position="47"/>
        <end position="50"/>
    </location>
</feature>
<keyword evidence="1 6" id="KW-0963">Cytoplasm</keyword>
<dbReference type="RefSeq" id="WP_149102872.1">
    <property type="nucleotide sequence ID" value="NZ_VTFT01000001.1"/>
</dbReference>
<protein>
    <recommendedName>
        <fullName evidence="6">RNA polymerase sigma factor FliA</fullName>
    </recommendedName>
    <alternativeName>
        <fullName evidence="6">RNA polymerase sigma factor for flagellar operon</fullName>
    </alternativeName>
    <alternativeName>
        <fullName evidence="6">Sigma F</fullName>
    </alternativeName>
    <alternativeName>
        <fullName evidence="6">Sigma-28</fullName>
    </alternativeName>
</protein>
<dbReference type="InterPro" id="IPR028617">
    <property type="entry name" value="Sigma70_FliA"/>
</dbReference>
<comment type="caution">
    <text evidence="8">The sequence shown here is derived from an EMBL/GenBank/DDBJ whole genome shotgun (WGS) entry which is preliminary data.</text>
</comment>
<dbReference type="Proteomes" id="UP000324973">
    <property type="component" value="Unassembled WGS sequence"/>
</dbReference>
<evidence type="ECO:0000256" key="5">
    <source>
        <dbReference type="ARBA" id="ARBA00023163"/>
    </source>
</evidence>
<dbReference type="GO" id="GO:0016987">
    <property type="term" value="F:sigma factor activity"/>
    <property type="evidence" value="ECO:0007669"/>
    <property type="project" value="UniProtKB-UniRule"/>
</dbReference>
<evidence type="ECO:0000256" key="4">
    <source>
        <dbReference type="ARBA" id="ARBA00023125"/>
    </source>
</evidence>
<feature type="region of interest" description="Sigma-70 factor domain-3" evidence="6">
    <location>
        <begin position="100"/>
        <end position="170"/>
    </location>
</feature>
<dbReference type="InterPro" id="IPR013325">
    <property type="entry name" value="RNA_pol_sigma_r2"/>
</dbReference>
<reference evidence="8 9" key="1">
    <citation type="submission" date="2019-08" db="EMBL/GenBank/DDBJ databases">
        <title>Luteimonas viscosus sp. nov., isolated from soil of a sunflower field.</title>
        <authorList>
            <person name="Jianli Z."/>
            <person name="Ying Z."/>
        </authorList>
    </citation>
    <scope>NUCLEOTIDE SEQUENCE [LARGE SCALE GENOMIC DNA]</scope>
    <source>
        <strain evidence="8 9">XBU10</strain>
    </source>
</reference>
<evidence type="ECO:0000259" key="7">
    <source>
        <dbReference type="PROSITE" id="PS00715"/>
    </source>
</evidence>
<dbReference type="NCBIfam" id="TIGR02937">
    <property type="entry name" value="sigma70-ECF"/>
    <property type="match status" value="1"/>
</dbReference>
<dbReference type="CDD" id="cd06171">
    <property type="entry name" value="Sigma70_r4"/>
    <property type="match status" value="1"/>
</dbReference>
<evidence type="ECO:0000256" key="6">
    <source>
        <dbReference type="HAMAP-Rule" id="MF_00962"/>
    </source>
</evidence>
<dbReference type="HAMAP" id="MF_00962">
    <property type="entry name" value="Sigma70_FliA"/>
    <property type="match status" value="1"/>
</dbReference>
<gene>
    <name evidence="6" type="primary">fliA</name>
    <name evidence="8" type="ORF">FZO89_08655</name>
</gene>
<dbReference type="InterPro" id="IPR014284">
    <property type="entry name" value="RNA_pol_sigma-70_dom"/>
</dbReference>
<dbReference type="Gene3D" id="1.10.1740.10">
    <property type="match status" value="1"/>
</dbReference>
<dbReference type="PIRSF" id="PIRSF000770">
    <property type="entry name" value="RNA_pol_sigma-SigE/K"/>
    <property type="match status" value="1"/>
</dbReference>
<dbReference type="GO" id="GO:0005737">
    <property type="term" value="C:cytoplasm"/>
    <property type="evidence" value="ECO:0007669"/>
    <property type="project" value="UniProtKB-SubCell"/>
</dbReference>
<dbReference type="InterPro" id="IPR007630">
    <property type="entry name" value="RNA_pol_sigma70_r4"/>
</dbReference>
<dbReference type="SUPFAM" id="SSF88946">
    <property type="entry name" value="Sigma2 domain of RNA polymerase sigma factors"/>
    <property type="match status" value="1"/>
</dbReference>
<dbReference type="PROSITE" id="PS00715">
    <property type="entry name" value="SIGMA70_1"/>
    <property type="match status" value="1"/>
</dbReference>
<keyword evidence="9" id="KW-1185">Reference proteome</keyword>
<comment type="similarity">
    <text evidence="6">Belongs to the sigma-70 factor family. FliA subfamily.</text>
</comment>
<keyword evidence="5 6" id="KW-0804">Transcription</keyword>
<dbReference type="InterPro" id="IPR013324">
    <property type="entry name" value="RNA_pol_sigma_r3/r4-like"/>
</dbReference>
<dbReference type="GO" id="GO:0003677">
    <property type="term" value="F:DNA binding"/>
    <property type="evidence" value="ECO:0007669"/>
    <property type="project" value="UniProtKB-UniRule"/>
</dbReference>
<dbReference type="SUPFAM" id="SSF88659">
    <property type="entry name" value="Sigma3 and sigma4 domains of RNA polymerase sigma factors"/>
    <property type="match status" value="2"/>
</dbReference>
<comment type="function">
    <text evidence="6">Sigma factors are initiation factors that promote the attachment of RNA polymerase to specific initiation sites and are then released. This sigma factor controls the expression of flagella-related genes.</text>
</comment>
<dbReference type="InterPro" id="IPR007627">
    <property type="entry name" value="RNA_pol_sigma70_r2"/>
</dbReference>
<evidence type="ECO:0000256" key="1">
    <source>
        <dbReference type="ARBA" id="ARBA00022490"/>
    </source>
</evidence>
<organism evidence="8 9">
    <name type="scientific">Luteimonas viscosa</name>
    <dbReference type="NCBI Taxonomy" id="1132694"/>
    <lineage>
        <taxon>Bacteria</taxon>
        <taxon>Pseudomonadati</taxon>
        <taxon>Pseudomonadota</taxon>
        <taxon>Gammaproteobacteria</taxon>
        <taxon>Lysobacterales</taxon>
        <taxon>Lysobacteraceae</taxon>
        <taxon>Luteimonas</taxon>
    </lineage>
</organism>
<dbReference type="Gene3D" id="1.20.140.160">
    <property type="match status" value="1"/>
</dbReference>
<feature type="domain" description="RNA polymerase sigma-70" evidence="7">
    <location>
        <begin position="47"/>
        <end position="60"/>
    </location>
</feature>
<dbReference type="OrthoDB" id="9799825at2"/>
<feature type="DNA-binding region" description="H-T-H motif" evidence="6">
    <location>
        <begin position="209"/>
        <end position="228"/>
    </location>
</feature>
<dbReference type="PANTHER" id="PTHR30385">
    <property type="entry name" value="SIGMA FACTOR F FLAGELLAR"/>
    <property type="match status" value="1"/>
</dbReference>
<evidence type="ECO:0000256" key="2">
    <source>
        <dbReference type="ARBA" id="ARBA00023015"/>
    </source>
</evidence>
<dbReference type="GO" id="GO:0003899">
    <property type="term" value="F:DNA-directed RNA polymerase activity"/>
    <property type="evidence" value="ECO:0007669"/>
    <property type="project" value="InterPro"/>
</dbReference>
<dbReference type="InterPro" id="IPR007624">
    <property type="entry name" value="RNA_pol_sigma70_r3"/>
</dbReference>
<proteinExistence type="inferred from homology"/>
<keyword evidence="2 6" id="KW-0805">Transcription regulation</keyword>
<dbReference type="InterPro" id="IPR012845">
    <property type="entry name" value="RNA_pol_sigma_FliA_WhiG"/>
</dbReference>
<dbReference type="PRINTS" id="PR00046">
    <property type="entry name" value="SIGMA70FCT"/>
</dbReference>
<dbReference type="NCBIfam" id="TIGR02479">
    <property type="entry name" value="FliA_WhiG"/>
    <property type="match status" value="1"/>
</dbReference>
<keyword evidence="3 6" id="KW-0731">Sigma factor</keyword>
<evidence type="ECO:0000256" key="3">
    <source>
        <dbReference type="ARBA" id="ARBA00023082"/>
    </source>
</evidence>
<dbReference type="InterPro" id="IPR000943">
    <property type="entry name" value="RNA_pol_sigma70"/>
</dbReference>
<dbReference type="Pfam" id="PF04542">
    <property type="entry name" value="Sigma70_r2"/>
    <property type="match status" value="1"/>
</dbReference>
<sequence length="255" mass="28103">MNATATAQYRANQQGSAAEVVEKHGELVRRIAHHLAARLPASVEIDDLIQAGMLGLIDAARNFQSDQGAAFETYASIRIRGAMIDEIRRGDWVPRSVHRRYRDIVAATRAIEQSTGQAATAQQVAAALGVSLDEYHGMVENAARGQLVSLDAHMDEHDGEPRLARHASATPEREFEQGAFRDALAEAIDGLPERERLVLSLYYEQELNLREIGAVLGVSESRACQIHGQAAVRLRARLADWRRDGGDEDDDDYLP</sequence>
<evidence type="ECO:0000313" key="8">
    <source>
        <dbReference type="EMBL" id="TYT26323.1"/>
    </source>
</evidence>
<dbReference type="Pfam" id="PF04545">
    <property type="entry name" value="Sigma70_r4"/>
    <property type="match status" value="1"/>
</dbReference>
<name>A0A5D4XQT8_9GAMM</name>
<dbReference type="AlphaFoldDB" id="A0A5D4XQT8"/>
<feature type="region of interest" description="Sigma-70 factor domain-2" evidence="6">
    <location>
        <begin position="20"/>
        <end position="92"/>
    </location>
</feature>
<keyword evidence="4 6" id="KW-0238">DNA-binding</keyword>